<name>D6U2E3_KTERA</name>
<accession>D6U2E3</accession>
<feature type="transmembrane region" description="Helical" evidence="1">
    <location>
        <begin position="158"/>
        <end position="181"/>
    </location>
</feature>
<evidence type="ECO:0000313" key="2">
    <source>
        <dbReference type="EMBL" id="EFH82811.1"/>
    </source>
</evidence>
<protein>
    <recommendedName>
        <fullName evidence="4">DUF998 domain-containing protein</fullName>
    </recommendedName>
</protein>
<evidence type="ECO:0000313" key="3">
    <source>
        <dbReference type="Proteomes" id="UP000004508"/>
    </source>
</evidence>
<keyword evidence="1" id="KW-1133">Transmembrane helix</keyword>
<feature type="transmembrane region" description="Helical" evidence="1">
    <location>
        <begin position="135"/>
        <end position="151"/>
    </location>
</feature>
<dbReference type="OrthoDB" id="5071134at2"/>
<dbReference type="AlphaFoldDB" id="D6U2E3"/>
<reference evidence="2 3" key="1">
    <citation type="journal article" date="2011" name="Stand. Genomic Sci.">
        <title>Non-contiguous finished genome sequence and contextual data of the filamentous soil bacterium Ktedonobacter racemifer type strain (SOSP1-21).</title>
        <authorList>
            <person name="Chang Y.J."/>
            <person name="Land M."/>
            <person name="Hauser L."/>
            <person name="Chertkov O."/>
            <person name="Del Rio T.G."/>
            <person name="Nolan M."/>
            <person name="Copeland A."/>
            <person name="Tice H."/>
            <person name="Cheng J.F."/>
            <person name="Lucas S."/>
            <person name="Han C."/>
            <person name="Goodwin L."/>
            <person name="Pitluck S."/>
            <person name="Ivanova N."/>
            <person name="Ovchinikova G."/>
            <person name="Pati A."/>
            <person name="Chen A."/>
            <person name="Palaniappan K."/>
            <person name="Mavromatis K."/>
            <person name="Liolios K."/>
            <person name="Brettin T."/>
            <person name="Fiebig A."/>
            <person name="Rohde M."/>
            <person name="Abt B."/>
            <person name="Goker M."/>
            <person name="Detter J.C."/>
            <person name="Woyke T."/>
            <person name="Bristow J."/>
            <person name="Eisen J.A."/>
            <person name="Markowitz V."/>
            <person name="Hugenholtz P."/>
            <person name="Kyrpides N.C."/>
            <person name="Klenk H.P."/>
            <person name="Lapidus A."/>
        </authorList>
    </citation>
    <scope>NUCLEOTIDE SEQUENCE [LARGE SCALE GENOMIC DNA]</scope>
    <source>
        <strain evidence="3">DSM 44963</strain>
    </source>
</reference>
<feature type="transmembrane region" description="Helical" evidence="1">
    <location>
        <begin position="20"/>
        <end position="41"/>
    </location>
</feature>
<evidence type="ECO:0008006" key="4">
    <source>
        <dbReference type="Google" id="ProtNLM"/>
    </source>
</evidence>
<dbReference type="InParanoid" id="D6U2E3"/>
<keyword evidence="1" id="KW-0472">Membrane</keyword>
<dbReference type="EMBL" id="ADVG01000004">
    <property type="protein sequence ID" value="EFH82811.1"/>
    <property type="molecule type" value="Genomic_DNA"/>
</dbReference>
<dbReference type="Proteomes" id="UP000004508">
    <property type="component" value="Unassembled WGS sequence"/>
</dbReference>
<dbReference type="InterPro" id="IPR009339">
    <property type="entry name" value="DUF998"/>
</dbReference>
<comment type="caution">
    <text evidence="2">The sequence shown here is derived from an EMBL/GenBank/DDBJ whole genome shotgun (WGS) entry which is preliminary data.</text>
</comment>
<organism evidence="2 3">
    <name type="scientific">Ktedonobacter racemifer DSM 44963</name>
    <dbReference type="NCBI Taxonomy" id="485913"/>
    <lineage>
        <taxon>Bacteria</taxon>
        <taxon>Bacillati</taxon>
        <taxon>Chloroflexota</taxon>
        <taxon>Ktedonobacteria</taxon>
        <taxon>Ktedonobacterales</taxon>
        <taxon>Ktedonobacteraceae</taxon>
        <taxon>Ktedonobacter</taxon>
    </lineage>
</organism>
<keyword evidence="1" id="KW-0812">Transmembrane</keyword>
<feature type="transmembrane region" description="Helical" evidence="1">
    <location>
        <begin position="193"/>
        <end position="215"/>
    </location>
</feature>
<proteinExistence type="predicted"/>
<keyword evidence="3" id="KW-1185">Reference proteome</keyword>
<sequence length="236" mass="25625">MQNTSYDSRQLKYSWANRWLALAGVVGPILAVIVSTLAGFLRSGYSPASQAISALGVGANAWIVKATAIAFGALQIAFAFGFFLGMRQIIKRGWRIACLALLSITGIGTLSAGIFPSAPETVTLHWLLGDILPDISSVALYIIAGCVWLRVRDWRGYGWYSLLTVVGTVAFNLLLFVFLAPRSPLASAQIGGVLERIAVITSWAWYVVIGWRLFVWMGSSRRVVSRVGTVGQGERK</sequence>
<feature type="transmembrane region" description="Helical" evidence="1">
    <location>
        <begin position="96"/>
        <end position="115"/>
    </location>
</feature>
<feature type="transmembrane region" description="Helical" evidence="1">
    <location>
        <begin position="61"/>
        <end position="84"/>
    </location>
</feature>
<gene>
    <name evidence="2" type="ORF">Krac_3662</name>
</gene>
<dbReference type="RefSeq" id="WP_007921196.1">
    <property type="nucleotide sequence ID" value="NZ_ADVG01000004.1"/>
</dbReference>
<evidence type="ECO:0000256" key="1">
    <source>
        <dbReference type="SAM" id="Phobius"/>
    </source>
</evidence>
<dbReference type="Pfam" id="PF06197">
    <property type="entry name" value="DUF998"/>
    <property type="match status" value="1"/>
</dbReference>